<dbReference type="SMART" id="SM00257">
    <property type="entry name" value="LysM"/>
    <property type="match status" value="7"/>
</dbReference>
<feature type="chain" id="PRO_5040128162" description="LysM domain-containing protein" evidence="3">
    <location>
        <begin position="21"/>
        <end position="882"/>
    </location>
</feature>
<dbReference type="PROSITE" id="PS51782">
    <property type="entry name" value="LYSM"/>
    <property type="match status" value="6"/>
</dbReference>
<feature type="domain" description="LysM" evidence="4">
    <location>
        <begin position="547"/>
        <end position="593"/>
    </location>
</feature>
<dbReference type="PANTHER" id="PTHR34997:SF16">
    <property type="entry name" value="LYSM DOMAIN-CONTAINING PROTEIN"/>
    <property type="match status" value="1"/>
</dbReference>
<evidence type="ECO:0000259" key="4">
    <source>
        <dbReference type="PROSITE" id="PS51782"/>
    </source>
</evidence>
<dbReference type="Pfam" id="PF01476">
    <property type="entry name" value="LysM"/>
    <property type="match status" value="4"/>
</dbReference>
<feature type="signal peptide" evidence="3">
    <location>
        <begin position="1"/>
        <end position="20"/>
    </location>
</feature>
<dbReference type="AlphaFoldDB" id="A0A9P5Z5Z9"/>
<feature type="domain" description="LysM" evidence="4">
    <location>
        <begin position="436"/>
        <end position="482"/>
    </location>
</feature>
<evidence type="ECO:0000313" key="6">
    <source>
        <dbReference type="Proteomes" id="UP000807469"/>
    </source>
</evidence>
<organism evidence="5 6">
    <name type="scientific">Pholiota conissans</name>
    <dbReference type="NCBI Taxonomy" id="109636"/>
    <lineage>
        <taxon>Eukaryota</taxon>
        <taxon>Fungi</taxon>
        <taxon>Dikarya</taxon>
        <taxon>Basidiomycota</taxon>
        <taxon>Agaricomycotina</taxon>
        <taxon>Agaricomycetes</taxon>
        <taxon>Agaricomycetidae</taxon>
        <taxon>Agaricales</taxon>
        <taxon>Agaricineae</taxon>
        <taxon>Strophariaceae</taxon>
        <taxon>Pholiota</taxon>
    </lineage>
</organism>
<keyword evidence="2" id="KW-0843">Virulence</keyword>
<dbReference type="EMBL" id="MU155190">
    <property type="protein sequence ID" value="KAF9480695.1"/>
    <property type="molecule type" value="Genomic_DNA"/>
</dbReference>
<feature type="domain" description="LysM" evidence="4">
    <location>
        <begin position="782"/>
        <end position="827"/>
    </location>
</feature>
<feature type="domain" description="LysM" evidence="4">
    <location>
        <begin position="620"/>
        <end position="666"/>
    </location>
</feature>
<dbReference type="OrthoDB" id="5985073at2759"/>
<dbReference type="PANTHER" id="PTHR34997">
    <property type="entry name" value="AM15"/>
    <property type="match status" value="1"/>
</dbReference>
<evidence type="ECO:0000256" key="1">
    <source>
        <dbReference type="ARBA" id="ARBA00022669"/>
    </source>
</evidence>
<dbReference type="InterPro" id="IPR018392">
    <property type="entry name" value="LysM"/>
</dbReference>
<name>A0A9P5Z5Z9_9AGAR</name>
<accession>A0A9P5Z5Z9</accession>
<dbReference type="Proteomes" id="UP000807469">
    <property type="component" value="Unassembled WGS sequence"/>
</dbReference>
<dbReference type="InterPro" id="IPR036779">
    <property type="entry name" value="LysM_dom_sf"/>
</dbReference>
<dbReference type="Gene3D" id="3.10.350.10">
    <property type="entry name" value="LysM domain"/>
    <property type="match status" value="7"/>
</dbReference>
<feature type="domain" description="LysM" evidence="4">
    <location>
        <begin position="835"/>
        <end position="880"/>
    </location>
</feature>
<dbReference type="SUPFAM" id="SSF54106">
    <property type="entry name" value="LysM domain"/>
    <property type="match status" value="4"/>
</dbReference>
<reference evidence="5" key="1">
    <citation type="submission" date="2020-11" db="EMBL/GenBank/DDBJ databases">
        <authorList>
            <consortium name="DOE Joint Genome Institute"/>
            <person name="Ahrendt S."/>
            <person name="Riley R."/>
            <person name="Andreopoulos W."/>
            <person name="Labutti K."/>
            <person name="Pangilinan J."/>
            <person name="Ruiz-Duenas F.J."/>
            <person name="Barrasa J.M."/>
            <person name="Sanchez-Garcia M."/>
            <person name="Camarero S."/>
            <person name="Miyauchi S."/>
            <person name="Serrano A."/>
            <person name="Linde D."/>
            <person name="Babiker R."/>
            <person name="Drula E."/>
            <person name="Ayuso-Fernandez I."/>
            <person name="Pacheco R."/>
            <person name="Padilla G."/>
            <person name="Ferreira P."/>
            <person name="Barriuso J."/>
            <person name="Kellner H."/>
            <person name="Castanera R."/>
            <person name="Alfaro M."/>
            <person name="Ramirez L."/>
            <person name="Pisabarro A.G."/>
            <person name="Kuo A."/>
            <person name="Tritt A."/>
            <person name="Lipzen A."/>
            <person name="He G."/>
            <person name="Yan M."/>
            <person name="Ng V."/>
            <person name="Cullen D."/>
            <person name="Martin F."/>
            <person name="Rosso M.-N."/>
            <person name="Henrissat B."/>
            <person name="Hibbett D."/>
            <person name="Martinez A.T."/>
            <person name="Grigoriev I.V."/>
        </authorList>
    </citation>
    <scope>NUCLEOTIDE SEQUENCE</scope>
    <source>
        <strain evidence="5">CIRM-BRFM 674</strain>
    </source>
</reference>
<proteinExistence type="predicted"/>
<feature type="domain" description="LysM" evidence="4">
    <location>
        <begin position="699"/>
        <end position="745"/>
    </location>
</feature>
<dbReference type="GO" id="GO:0008061">
    <property type="term" value="F:chitin binding"/>
    <property type="evidence" value="ECO:0007669"/>
    <property type="project" value="UniProtKB-KW"/>
</dbReference>
<sequence length="882" mass="92127">MKVTRAFILLCFIQEGLVLASGSKQSFAQKLYGVSIAHQRLHQSQMLDHLAASTSTGVIAPALPSAILAAAATTFQIYNSDNLPTSPAPPSACASALSATLNCDPSVQLMAANVFFNASVLSTLCTSACTSSLKNYRSSVVSSCGSYQIPGPNNISYAPTLAVDTLSGPYQQQCLTDPSSGSFCNAILPTFNTSSGVLGYPHDELCTSCVLGTLQLSLENPLSYSQSTFNTLQSALGTCGSSFDSFNVTTTASAPFATTGPGTIVSSSNLTYSPACYISGRNITTSGTNNTCDSLATQFSITTADVLLNNPNLSSLNCTVGFGAGIPLCLPKACTLYTVQANQTCQDVADDANQRNLNGQNVNITFTQIVSFNPDLGNGCSNIGGRVGADICISPHGGFPSLGNAPTDISKPTVTITATAPPPGQTAPGTTSACGAWYLVQPNNFCIQVVLNNSITLDDFLTLNPEVNQNCTNLWADYYYCVAPFPPLTPTTAAPSLTANATSFHFFSSALPTPVTSSEVFIPYPSVTPAPVPSNLAPGSLQFGCNFYYNVTSKDNCTSIESLFGLTDAQFKAFNPGATKNCPTLTAGESVCVLVYNTTATFAPAPTNLAPGTITTFCEAYYTVVSGDTCGIVETKNNITDAQFKQWNPEINSACSNLLLGDAYCVAMASQGNSTSTTTAIPPPPTNVADGTNTTNCITYYTVVSGDTCPIVETKNNITDTQFRLWNPEINAGCTNILLGEAYCVAMATPTNTSTPTGSPTGTPPGSVPTNIATGTWTNCTTYHTIVSGDTCTTVEASANIAIADFLRWNPEVTINCDIDLDEAYCTLGPSPCKTIHTVASGDFCFAIASNAGITTAQLMTLNPFLDANCDLQLGWNLCVAV</sequence>
<keyword evidence="1" id="KW-0147">Chitin-binding</keyword>
<keyword evidence="3" id="KW-0732">Signal</keyword>
<protein>
    <recommendedName>
        <fullName evidence="4">LysM domain-containing protein</fullName>
    </recommendedName>
</protein>
<dbReference type="CDD" id="cd00118">
    <property type="entry name" value="LysM"/>
    <property type="match status" value="6"/>
</dbReference>
<comment type="caution">
    <text evidence="5">The sequence shown here is derived from an EMBL/GenBank/DDBJ whole genome shotgun (WGS) entry which is preliminary data.</text>
</comment>
<evidence type="ECO:0000256" key="2">
    <source>
        <dbReference type="ARBA" id="ARBA00023026"/>
    </source>
</evidence>
<dbReference type="InterPro" id="IPR052210">
    <property type="entry name" value="LysM1-like"/>
</dbReference>
<keyword evidence="6" id="KW-1185">Reference proteome</keyword>
<gene>
    <name evidence="5" type="ORF">BDN70DRAFT_877257</name>
</gene>
<evidence type="ECO:0000313" key="5">
    <source>
        <dbReference type="EMBL" id="KAF9480695.1"/>
    </source>
</evidence>
<evidence type="ECO:0000256" key="3">
    <source>
        <dbReference type="SAM" id="SignalP"/>
    </source>
</evidence>